<name>A0A5J5EBS9_9PEZI</name>
<dbReference type="SUPFAM" id="SSF55464">
    <property type="entry name" value="Origin of replication-binding domain, RBD-like"/>
    <property type="match status" value="1"/>
</dbReference>
<dbReference type="GO" id="GO:0000166">
    <property type="term" value="F:nucleotide binding"/>
    <property type="evidence" value="ECO:0007669"/>
    <property type="project" value="UniProtKB-KW"/>
</dbReference>
<feature type="region of interest" description="Disordered" evidence="11">
    <location>
        <begin position="1"/>
        <end position="100"/>
    </location>
</feature>
<dbReference type="GO" id="GO:0003677">
    <property type="term" value="F:DNA binding"/>
    <property type="evidence" value="ECO:0007669"/>
    <property type="project" value="UniProtKB-KW"/>
</dbReference>
<proteinExistence type="predicted"/>
<evidence type="ECO:0000256" key="10">
    <source>
        <dbReference type="ARBA" id="ARBA00023125"/>
    </source>
</evidence>
<dbReference type="GO" id="GO:0046872">
    <property type="term" value="F:metal ion binding"/>
    <property type="evidence" value="ECO:0007669"/>
    <property type="project" value="UniProtKB-KW"/>
</dbReference>
<evidence type="ECO:0000259" key="12">
    <source>
        <dbReference type="Pfam" id="PF00799"/>
    </source>
</evidence>
<evidence type="ECO:0000256" key="6">
    <source>
        <dbReference type="ARBA" id="ARBA00022741"/>
    </source>
</evidence>
<dbReference type="Pfam" id="PF00799">
    <property type="entry name" value="Gemini_AL1"/>
    <property type="match status" value="1"/>
</dbReference>
<feature type="domain" description="CRESS-DNA virus Rep endonuclease" evidence="12">
    <location>
        <begin position="153"/>
        <end position="204"/>
    </location>
</feature>
<dbReference type="Gene3D" id="3.40.1310.20">
    <property type="match status" value="1"/>
</dbReference>
<sequence>MDSPLFIANDDDIIMSEPRSPESTAHQSDEEFIDDDDANTTPMNPRKRRIIIDSDDEIGIRPAPSRTPSRAPSASGPSIPDRQPSWQPNSNDTPEIPDIPQTKADEFDILADNTDDDVYQREILDSIPEDKDGNPKLKKNGEPVMRKKKQVFDFNRRYVFLTYPKCNLTVEEFDTLIREFDHRLERFYAVREFHKDGTPHFHVIGDLGLGPNKKPPHIRRADAFNIGGKKHGLNLTAGHAKATGNKMAHSRYDMLLSWLQSTSTVTRGRRVVGLRRDTAYPVQWHDI</sequence>
<evidence type="ECO:0000313" key="13">
    <source>
        <dbReference type="EMBL" id="KAA8892995.1"/>
    </source>
</evidence>
<dbReference type="GO" id="GO:0016787">
    <property type="term" value="F:hydrolase activity"/>
    <property type="evidence" value="ECO:0007669"/>
    <property type="project" value="UniProtKB-KW"/>
</dbReference>
<keyword evidence="2" id="KW-0548">Nucleotidyltransferase</keyword>
<keyword evidence="4" id="KW-0540">Nuclease</keyword>
<dbReference type="GO" id="GO:0006260">
    <property type="term" value="P:DNA replication"/>
    <property type="evidence" value="ECO:0007669"/>
    <property type="project" value="UniProtKB-KW"/>
</dbReference>
<keyword evidence="14" id="KW-1185">Reference proteome</keyword>
<evidence type="ECO:0000256" key="3">
    <source>
        <dbReference type="ARBA" id="ARBA00022705"/>
    </source>
</evidence>
<evidence type="ECO:0000256" key="11">
    <source>
        <dbReference type="SAM" id="MobiDB-lite"/>
    </source>
</evidence>
<reference evidence="13 14" key="1">
    <citation type="submission" date="2019-09" db="EMBL/GenBank/DDBJ databases">
        <title>Draft genome of the ectomycorrhizal ascomycete Sphaerosporella brunnea.</title>
        <authorList>
            <consortium name="DOE Joint Genome Institute"/>
            <person name="Benucci G.M."/>
            <person name="Marozzi G."/>
            <person name="Antonielli L."/>
            <person name="Sanchez S."/>
            <person name="Marco P."/>
            <person name="Wang X."/>
            <person name="Falini L.B."/>
            <person name="Barry K."/>
            <person name="Haridas S."/>
            <person name="Lipzen A."/>
            <person name="Labutti K."/>
            <person name="Grigoriev I.V."/>
            <person name="Murat C."/>
            <person name="Martin F."/>
            <person name="Albertini E."/>
            <person name="Donnini D."/>
            <person name="Bonito G."/>
        </authorList>
    </citation>
    <scope>NUCLEOTIDE SEQUENCE [LARGE SCALE GENOMIC DNA]</scope>
    <source>
        <strain evidence="13 14">Sb_GMNB300</strain>
    </source>
</reference>
<keyword evidence="7" id="KW-0255">Endonuclease</keyword>
<evidence type="ECO:0000256" key="1">
    <source>
        <dbReference type="ARBA" id="ARBA00022679"/>
    </source>
</evidence>
<keyword evidence="9" id="KW-0190">Covalent protein-DNA linkage</keyword>
<evidence type="ECO:0000256" key="5">
    <source>
        <dbReference type="ARBA" id="ARBA00022723"/>
    </source>
</evidence>
<keyword evidence="8" id="KW-0378">Hydrolase</keyword>
<evidence type="ECO:0000256" key="9">
    <source>
        <dbReference type="ARBA" id="ARBA00023124"/>
    </source>
</evidence>
<gene>
    <name evidence="13" type="ORF">FN846DRAFT_588743</name>
</gene>
<keyword evidence="10" id="KW-0238">DNA-binding</keyword>
<feature type="compositionally biased region" description="Polar residues" evidence="11">
    <location>
        <begin position="84"/>
        <end position="93"/>
    </location>
</feature>
<feature type="compositionally biased region" description="Low complexity" evidence="11">
    <location>
        <begin position="61"/>
        <end position="78"/>
    </location>
</feature>
<evidence type="ECO:0000256" key="7">
    <source>
        <dbReference type="ARBA" id="ARBA00022759"/>
    </source>
</evidence>
<protein>
    <recommendedName>
        <fullName evidence="12">CRESS-DNA virus Rep endonuclease domain-containing protein</fullName>
    </recommendedName>
</protein>
<dbReference type="InParanoid" id="A0A5J5EBS9"/>
<dbReference type="AlphaFoldDB" id="A0A5J5EBS9"/>
<keyword evidence="5" id="KW-0479">Metal-binding</keyword>
<keyword evidence="3" id="KW-0235">DNA replication</keyword>
<accession>A0A5J5EBS9</accession>
<evidence type="ECO:0000313" key="14">
    <source>
        <dbReference type="Proteomes" id="UP000326924"/>
    </source>
</evidence>
<dbReference type="Proteomes" id="UP000326924">
    <property type="component" value="Unassembled WGS sequence"/>
</dbReference>
<dbReference type="InterPro" id="IPR049912">
    <property type="entry name" value="CRESS_DNA_REP"/>
</dbReference>
<dbReference type="OrthoDB" id="2977716at2759"/>
<keyword evidence="6" id="KW-0547">Nucleotide-binding</keyword>
<comment type="caution">
    <text evidence="13">The sequence shown here is derived from an EMBL/GenBank/DDBJ whole genome shotgun (WGS) entry which is preliminary data.</text>
</comment>
<dbReference type="GO" id="GO:0016779">
    <property type="term" value="F:nucleotidyltransferase activity"/>
    <property type="evidence" value="ECO:0007669"/>
    <property type="project" value="UniProtKB-KW"/>
</dbReference>
<keyword evidence="1" id="KW-0808">Transferase</keyword>
<organism evidence="13 14">
    <name type="scientific">Sphaerosporella brunnea</name>
    <dbReference type="NCBI Taxonomy" id="1250544"/>
    <lineage>
        <taxon>Eukaryota</taxon>
        <taxon>Fungi</taxon>
        <taxon>Dikarya</taxon>
        <taxon>Ascomycota</taxon>
        <taxon>Pezizomycotina</taxon>
        <taxon>Pezizomycetes</taxon>
        <taxon>Pezizales</taxon>
        <taxon>Pyronemataceae</taxon>
        <taxon>Sphaerosporella</taxon>
    </lineage>
</organism>
<evidence type="ECO:0000256" key="8">
    <source>
        <dbReference type="ARBA" id="ARBA00022801"/>
    </source>
</evidence>
<evidence type="ECO:0000256" key="2">
    <source>
        <dbReference type="ARBA" id="ARBA00022695"/>
    </source>
</evidence>
<dbReference type="GO" id="GO:0004519">
    <property type="term" value="F:endonuclease activity"/>
    <property type="evidence" value="ECO:0007669"/>
    <property type="project" value="UniProtKB-KW"/>
</dbReference>
<evidence type="ECO:0000256" key="4">
    <source>
        <dbReference type="ARBA" id="ARBA00022722"/>
    </source>
</evidence>
<dbReference type="EMBL" id="VXIS01000530">
    <property type="protein sequence ID" value="KAA8892995.1"/>
    <property type="molecule type" value="Genomic_DNA"/>
</dbReference>